<reference evidence="1 2" key="1">
    <citation type="submission" date="2018-03" db="EMBL/GenBank/DDBJ databases">
        <title>Adhaeribacter sp. HMF7605 Genome sequencing and assembly.</title>
        <authorList>
            <person name="Kang H."/>
            <person name="Kang J."/>
            <person name="Cha I."/>
            <person name="Kim H."/>
            <person name="Joh K."/>
        </authorList>
    </citation>
    <scope>NUCLEOTIDE SEQUENCE [LARGE SCALE GENOMIC DNA]</scope>
    <source>
        <strain evidence="1 2">HMF7605</strain>
    </source>
</reference>
<name>A0A2T2YKN8_9BACT</name>
<evidence type="ECO:0000313" key="2">
    <source>
        <dbReference type="Proteomes" id="UP000240357"/>
    </source>
</evidence>
<comment type="caution">
    <text evidence="1">The sequence shown here is derived from an EMBL/GenBank/DDBJ whole genome shotgun (WGS) entry which is preliminary data.</text>
</comment>
<accession>A0A2T2YKN8</accession>
<dbReference type="Proteomes" id="UP000240357">
    <property type="component" value="Unassembled WGS sequence"/>
</dbReference>
<dbReference type="OrthoDB" id="661150at2"/>
<keyword evidence="2" id="KW-1185">Reference proteome</keyword>
<protein>
    <submittedName>
        <fullName evidence="1">Uncharacterized protein</fullName>
    </submittedName>
</protein>
<dbReference type="EMBL" id="PYFT01000001">
    <property type="protein sequence ID" value="PSR56072.1"/>
    <property type="molecule type" value="Genomic_DNA"/>
</dbReference>
<proteinExistence type="predicted"/>
<dbReference type="RefSeq" id="WP_106932250.1">
    <property type="nucleotide sequence ID" value="NZ_PYFT01000001.1"/>
</dbReference>
<gene>
    <name evidence="1" type="ORF">AHMF7605_22500</name>
</gene>
<organism evidence="1 2">
    <name type="scientific">Adhaeribacter arboris</name>
    <dbReference type="NCBI Taxonomy" id="2072846"/>
    <lineage>
        <taxon>Bacteria</taxon>
        <taxon>Pseudomonadati</taxon>
        <taxon>Bacteroidota</taxon>
        <taxon>Cytophagia</taxon>
        <taxon>Cytophagales</taxon>
        <taxon>Hymenobacteraceae</taxon>
        <taxon>Adhaeribacter</taxon>
    </lineage>
</organism>
<sequence>MPELNRRFWSNDLKRWRNMDFVLGYEVKPPARTHLPYPICQQLAGIYPKWFEFTGWREDCGCSLTPIMPDEVEYSQYEESILNGTASLFQFRNMVTDVPHNFKRWVADNQNLEEVPDFVKANFVNGDIKQGLSYPSSTY</sequence>
<dbReference type="AlphaFoldDB" id="A0A2T2YKN8"/>
<evidence type="ECO:0000313" key="1">
    <source>
        <dbReference type="EMBL" id="PSR56072.1"/>
    </source>
</evidence>